<dbReference type="EMBL" id="JBHTIC010000020">
    <property type="protein sequence ID" value="MFD0762936.1"/>
    <property type="molecule type" value="Genomic_DNA"/>
</dbReference>
<evidence type="ECO:0000313" key="2">
    <source>
        <dbReference type="Proteomes" id="UP001597032"/>
    </source>
</evidence>
<protein>
    <recommendedName>
        <fullName evidence="3">STAS/SEC14 domain-containing protein</fullName>
    </recommendedName>
</protein>
<evidence type="ECO:0008006" key="3">
    <source>
        <dbReference type="Google" id="ProtNLM"/>
    </source>
</evidence>
<organism evidence="1 2">
    <name type="scientific">Lutibacter aestuarii</name>
    <dbReference type="NCBI Taxonomy" id="861111"/>
    <lineage>
        <taxon>Bacteria</taxon>
        <taxon>Pseudomonadati</taxon>
        <taxon>Bacteroidota</taxon>
        <taxon>Flavobacteriia</taxon>
        <taxon>Flavobacteriales</taxon>
        <taxon>Flavobacteriaceae</taxon>
        <taxon>Lutibacter</taxon>
    </lineage>
</organism>
<dbReference type="Proteomes" id="UP001597032">
    <property type="component" value="Unassembled WGS sequence"/>
</dbReference>
<proteinExistence type="predicted"/>
<comment type="caution">
    <text evidence="1">The sequence shown here is derived from an EMBL/GenBank/DDBJ whole genome shotgun (WGS) entry which is preliminary data.</text>
</comment>
<keyword evidence="2" id="KW-1185">Reference proteome</keyword>
<gene>
    <name evidence="1" type="ORF">ACFQZW_12660</name>
</gene>
<sequence>MLKSHYKVLPTYHLIIEHHTGVLDMESYKKFKALLLNDTLYSPNYNYIINFKNVEFKIKPEEIKEYASSLKQNPKVFGNKNLAIITKTPDQTVPVTIYKMKQQGINQSVEVFSTYEVALQWLNSSLTAKELDSLFLKLKNQPSLI</sequence>
<accession>A0ABW2ZAF8</accession>
<reference evidence="2" key="1">
    <citation type="journal article" date="2019" name="Int. J. Syst. Evol. Microbiol.">
        <title>The Global Catalogue of Microorganisms (GCM) 10K type strain sequencing project: providing services to taxonomists for standard genome sequencing and annotation.</title>
        <authorList>
            <consortium name="The Broad Institute Genomics Platform"/>
            <consortium name="The Broad Institute Genome Sequencing Center for Infectious Disease"/>
            <person name="Wu L."/>
            <person name="Ma J."/>
        </authorList>
    </citation>
    <scope>NUCLEOTIDE SEQUENCE [LARGE SCALE GENOMIC DNA]</scope>
    <source>
        <strain evidence="2">CCUG 60022</strain>
    </source>
</reference>
<dbReference type="RefSeq" id="WP_386783452.1">
    <property type="nucleotide sequence ID" value="NZ_JBHTIC010000020.1"/>
</dbReference>
<evidence type="ECO:0000313" key="1">
    <source>
        <dbReference type="EMBL" id="MFD0762936.1"/>
    </source>
</evidence>
<name>A0ABW2ZAF8_9FLAO</name>